<gene>
    <name evidence="1" type="ORF">HMPREF9699_01298</name>
</gene>
<dbReference type="Proteomes" id="UP000006085">
    <property type="component" value="Unassembled WGS sequence"/>
</dbReference>
<sequence length="135" mass="16621">MKQKKCPICNEVKSIESFDRYFSKERQKYRPQNYCKSCMRIEANRRAKAYYQKNKQKVLTYAKAYRERNKQVLTEKSKLKKRKYRTILKDCYVRTLIKNRDNYENILSEPKMIELYKANILLQRIKRKINKYGKK</sequence>
<dbReference type="STRING" id="883096.HMPREF9699_01298"/>
<reference evidence="1 2" key="1">
    <citation type="submission" date="2012-07" db="EMBL/GenBank/DDBJ databases">
        <title>The Genome Sequence of Bergeyella zoohelcum ATCC 43767.</title>
        <authorList>
            <consortium name="The Broad Institute Genome Sequencing Platform"/>
            <person name="Earl A."/>
            <person name="Ward D."/>
            <person name="Feldgarden M."/>
            <person name="Gevers D."/>
            <person name="Huys G."/>
            <person name="Walker B."/>
            <person name="Young S.K."/>
            <person name="Zeng Q."/>
            <person name="Gargeya S."/>
            <person name="Fitzgerald M."/>
            <person name="Haas B."/>
            <person name="Abouelleil A."/>
            <person name="Alvarado L."/>
            <person name="Arachchi H.M."/>
            <person name="Berlin A.M."/>
            <person name="Chapman S.B."/>
            <person name="Goldberg J."/>
            <person name="Griggs A."/>
            <person name="Gujja S."/>
            <person name="Hansen M."/>
            <person name="Howarth C."/>
            <person name="Imamovic A."/>
            <person name="Larimer J."/>
            <person name="McCowen C."/>
            <person name="Montmayeur A."/>
            <person name="Murphy C."/>
            <person name="Neiman D."/>
            <person name="Pearson M."/>
            <person name="Priest M."/>
            <person name="Roberts A."/>
            <person name="Saif S."/>
            <person name="Shea T."/>
            <person name="Sisk P."/>
            <person name="Sykes S."/>
            <person name="Wortman J."/>
            <person name="Nusbaum C."/>
            <person name="Birren B."/>
        </authorList>
    </citation>
    <scope>NUCLEOTIDE SEQUENCE [LARGE SCALE GENOMIC DNA]</scope>
    <source>
        <strain evidence="1 2">ATCC 43767</strain>
    </source>
</reference>
<dbReference type="EMBL" id="AGYA01000025">
    <property type="protein sequence ID" value="EKB56569.1"/>
    <property type="molecule type" value="Genomic_DNA"/>
</dbReference>
<dbReference type="OrthoDB" id="9976723at2"/>
<dbReference type="AlphaFoldDB" id="K1MKS0"/>
<organism evidence="1 2">
    <name type="scientific">Bergeyella zoohelcum ATCC 43767</name>
    <dbReference type="NCBI Taxonomy" id="883096"/>
    <lineage>
        <taxon>Bacteria</taxon>
        <taxon>Pseudomonadati</taxon>
        <taxon>Bacteroidota</taxon>
        <taxon>Flavobacteriia</taxon>
        <taxon>Flavobacteriales</taxon>
        <taxon>Weeksellaceae</taxon>
        <taxon>Bergeyella</taxon>
    </lineage>
</organism>
<keyword evidence="2" id="KW-1185">Reference proteome</keyword>
<accession>K1MKS0</accession>
<proteinExistence type="predicted"/>
<name>K1MKS0_9FLAO</name>
<comment type="caution">
    <text evidence="1">The sequence shown here is derived from an EMBL/GenBank/DDBJ whole genome shotgun (WGS) entry which is preliminary data.</text>
</comment>
<evidence type="ECO:0000313" key="2">
    <source>
        <dbReference type="Proteomes" id="UP000006085"/>
    </source>
</evidence>
<dbReference type="eggNOG" id="ENOG502ZGJG">
    <property type="taxonomic scope" value="Bacteria"/>
</dbReference>
<dbReference type="HOGENOM" id="CLU_1881679_0_0_10"/>
<evidence type="ECO:0000313" key="1">
    <source>
        <dbReference type="EMBL" id="EKB56569.1"/>
    </source>
</evidence>
<protein>
    <submittedName>
        <fullName evidence="1">Uncharacterized protein</fullName>
    </submittedName>
</protein>
<dbReference type="RefSeq" id="WP_002663414.1">
    <property type="nucleotide sequence ID" value="NZ_JH932293.1"/>
</dbReference>